<evidence type="ECO:0000313" key="3">
    <source>
        <dbReference type="EMBL" id="GBL60896.1"/>
    </source>
</evidence>
<keyword evidence="1" id="KW-1133">Transmembrane helix</keyword>
<keyword evidence="3" id="KW-0808">Transferase</keyword>
<dbReference type="PANTHER" id="PTHR45036:SF1">
    <property type="entry name" value="METHYLTRANSFERASE LIKE 7A"/>
    <property type="match status" value="1"/>
</dbReference>
<keyword evidence="1" id="KW-0812">Transmembrane</keyword>
<proteinExistence type="predicted"/>
<organism evidence="3 5">
    <name type="scientific">Araneus ventricosus</name>
    <name type="common">Orbweaver spider</name>
    <name type="synonym">Epeira ventricosa</name>
    <dbReference type="NCBI Taxonomy" id="182803"/>
    <lineage>
        <taxon>Eukaryota</taxon>
        <taxon>Metazoa</taxon>
        <taxon>Ecdysozoa</taxon>
        <taxon>Arthropoda</taxon>
        <taxon>Chelicerata</taxon>
        <taxon>Arachnida</taxon>
        <taxon>Araneae</taxon>
        <taxon>Araneomorphae</taxon>
        <taxon>Entelegynae</taxon>
        <taxon>Araneoidea</taxon>
        <taxon>Araneidae</taxon>
        <taxon>Araneus</taxon>
    </lineage>
</organism>
<dbReference type="InterPro" id="IPR052356">
    <property type="entry name" value="Thiol_S-MT"/>
</dbReference>
<gene>
    <name evidence="3" type="primary">Mettl7b_2</name>
    <name evidence="4" type="synonym">Mettl7b_9</name>
    <name evidence="4" type="ORF">AVEN_209247_1</name>
    <name evidence="3" type="ORF">AVEN_23211_1</name>
</gene>
<keyword evidence="3" id="KW-0489">Methyltransferase</keyword>
<dbReference type="EMBL" id="BGPR01076401">
    <property type="protein sequence ID" value="GBL60923.1"/>
    <property type="molecule type" value="Genomic_DNA"/>
</dbReference>
<comment type="caution">
    <text evidence="3">The sequence shown here is derived from an EMBL/GenBank/DDBJ whole genome shotgun (WGS) entry which is preliminary data.</text>
</comment>
<keyword evidence="5" id="KW-1185">Reference proteome</keyword>
<protein>
    <submittedName>
        <fullName evidence="3">Methyltransferase-like protein 7B</fullName>
    </submittedName>
</protein>
<feature type="transmembrane region" description="Helical" evidence="1">
    <location>
        <begin position="172"/>
        <end position="196"/>
    </location>
</feature>
<evidence type="ECO:0000256" key="1">
    <source>
        <dbReference type="SAM" id="Phobius"/>
    </source>
</evidence>
<dbReference type="OrthoDB" id="6423379at2759"/>
<dbReference type="PANTHER" id="PTHR45036">
    <property type="entry name" value="METHYLTRANSFERASE LIKE 7B"/>
    <property type="match status" value="1"/>
</dbReference>
<evidence type="ECO:0000313" key="4">
    <source>
        <dbReference type="EMBL" id="GBL60923.1"/>
    </source>
</evidence>
<dbReference type="GO" id="GO:0032259">
    <property type="term" value="P:methylation"/>
    <property type="evidence" value="ECO:0007669"/>
    <property type="project" value="UniProtKB-KW"/>
</dbReference>
<sequence>MISVIYIFFCCLWWFLSLTVGLPLTLALLFSLSFRSLFFAWANSNIFEPFARAGFDVARKKAFRKLQDELNHTSEPLEVLEIGIGHGPNLRFYPENYNLTALDKNENMKPYFLKNLKRFSHVPYRGFVIQRAENMKDIPDASFDVVVSTYLHCSTHDSDAVLREIKRVLKPVSISSFSTFLILLADNLAVLGIQILTRKRLSARYNDSRSNFLA</sequence>
<feature type="transmembrane region" description="Helical" evidence="1">
    <location>
        <begin position="6"/>
        <end position="30"/>
    </location>
</feature>
<evidence type="ECO:0000313" key="5">
    <source>
        <dbReference type="Proteomes" id="UP000499080"/>
    </source>
</evidence>
<dbReference type="Gene3D" id="3.40.50.150">
    <property type="entry name" value="Vaccinia Virus protein VP39"/>
    <property type="match status" value="1"/>
</dbReference>
<evidence type="ECO:0000259" key="2">
    <source>
        <dbReference type="Pfam" id="PF08241"/>
    </source>
</evidence>
<dbReference type="CDD" id="cd02440">
    <property type="entry name" value="AdoMet_MTases"/>
    <property type="match status" value="1"/>
</dbReference>
<dbReference type="GO" id="GO:0008757">
    <property type="term" value="F:S-adenosylmethionine-dependent methyltransferase activity"/>
    <property type="evidence" value="ECO:0007669"/>
    <property type="project" value="InterPro"/>
</dbReference>
<dbReference type="Pfam" id="PF08241">
    <property type="entry name" value="Methyltransf_11"/>
    <property type="match status" value="1"/>
</dbReference>
<dbReference type="InterPro" id="IPR013216">
    <property type="entry name" value="Methyltransf_11"/>
</dbReference>
<dbReference type="Proteomes" id="UP000499080">
    <property type="component" value="Unassembled WGS sequence"/>
</dbReference>
<dbReference type="AlphaFoldDB" id="A0A4Y1ZQG2"/>
<keyword evidence="1" id="KW-0472">Membrane</keyword>
<dbReference type="EMBL" id="BGPR01076396">
    <property type="protein sequence ID" value="GBL60896.1"/>
    <property type="molecule type" value="Genomic_DNA"/>
</dbReference>
<dbReference type="InterPro" id="IPR029063">
    <property type="entry name" value="SAM-dependent_MTases_sf"/>
</dbReference>
<reference evidence="3 5" key="1">
    <citation type="journal article" date="2019" name="Sci. Rep.">
        <title>Orb-weaving spider Araneus ventricosus genome elucidates the spidroin gene catalogue.</title>
        <authorList>
            <person name="Kono N."/>
            <person name="Nakamura H."/>
            <person name="Ohtoshi R."/>
            <person name="Moran D.A.P."/>
            <person name="Shinohara A."/>
            <person name="Yoshida Y."/>
            <person name="Fujiwara M."/>
            <person name="Mori M."/>
            <person name="Tomita M."/>
            <person name="Arakawa K."/>
        </authorList>
    </citation>
    <scope>NUCLEOTIDE SEQUENCE [LARGE SCALE GENOMIC DNA]</scope>
</reference>
<dbReference type="SUPFAM" id="SSF53335">
    <property type="entry name" value="S-adenosyl-L-methionine-dependent methyltransferases"/>
    <property type="match status" value="1"/>
</dbReference>
<feature type="domain" description="Methyltransferase type 11" evidence="2">
    <location>
        <begin position="80"/>
        <end position="171"/>
    </location>
</feature>
<name>A0A4Y1ZQG2_ARAVE</name>
<accession>A0A4Y1ZQG2</accession>